<dbReference type="GO" id="GO:0006044">
    <property type="term" value="P:N-acetylglucosamine metabolic process"/>
    <property type="evidence" value="ECO:0007669"/>
    <property type="project" value="TreeGrafter"/>
</dbReference>
<dbReference type="Proteomes" id="UP000678393">
    <property type="component" value="Unassembled WGS sequence"/>
</dbReference>
<evidence type="ECO:0000313" key="1">
    <source>
        <dbReference type="EMBL" id="CAG5118827.1"/>
    </source>
</evidence>
<gene>
    <name evidence="1" type="ORF">CUNI_LOCUS4385</name>
</gene>
<dbReference type="GO" id="GO:0006790">
    <property type="term" value="P:sulfur compound metabolic process"/>
    <property type="evidence" value="ECO:0007669"/>
    <property type="project" value="TreeGrafter"/>
</dbReference>
<evidence type="ECO:0008006" key="3">
    <source>
        <dbReference type="Google" id="ProtNLM"/>
    </source>
</evidence>
<reference evidence="1" key="1">
    <citation type="submission" date="2021-04" db="EMBL/GenBank/DDBJ databases">
        <authorList>
            <consortium name="Molecular Ecology Group"/>
        </authorList>
    </citation>
    <scope>NUCLEOTIDE SEQUENCE</scope>
</reference>
<dbReference type="PANTHER" id="PTHR10704:SF44">
    <property type="entry name" value="LD35051P-RELATED"/>
    <property type="match status" value="1"/>
</dbReference>
<evidence type="ECO:0000313" key="2">
    <source>
        <dbReference type="Proteomes" id="UP000678393"/>
    </source>
</evidence>
<feature type="non-terminal residue" evidence="1">
    <location>
        <position position="1"/>
    </location>
</feature>
<comment type="caution">
    <text evidence="1">The sequence shown here is derived from an EMBL/GenBank/DDBJ whole genome shotgun (WGS) entry which is preliminary data.</text>
</comment>
<proteinExistence type="predicted"/>
<dbReference type="PANTHER" id="PTHR10704">
    <property type="entry name" value="CARBOHYDRATE SULFOTRANSFERASE"/>
    <property type="match status" value="1"/>
</dbReference>
<protein>
    <recommendedName>
        <fullName evidence="3">Sulfotransferase</fullName>
    </recommendedName>
</protein>
<dbReference type="OrthoDB" id="5987729at2759"/>
<organism evidence="1 2">
    <name type="scientific">Candidula unifasciata</name>
    <dbReference type="NCBI Taxonomy" id="100452"/>
    <lineage>
        <taxon>Eukaryota</taxon>
        <taxon>Metazoa</taxon>
        <taxon>Spiralia</taxon>
        <taxon>Lophotrochozoa</taxon>
        <taxon>Mollusca</taxon>
        <taxon>Gastropoda</taxon>
        <taxon>Heterobranchia</taxon>
        <taxon>Euthyneura</taxon>
        <taxon>Panpulmonata</taxon>
        <taxon>Eupulmonata</taxon>
        <taxon>Stylommatophora</taxon>
        <taxon>Helicina</taxon>
        <taxon>Helicoidea</taxon>
        <taxon>Geomitridae</taxon>
        <taxon>Candidula</taxon>
    </lineage>
</organism>
<dbReference type="Pfam" id="PF13469">
    <property type="entry name" value="Sulfotransfer_3"/>
    <property type="match status" value="1"/>
</dbReference>
<dbReference type="GO" id="GO:0001517">
    <property type="term" value="F:N-acetylglucosamine 6-O-sulfotransferase activity"/>
    <property type="evidence" value="ECO:0007669"/>
    <property type="project" value="TreeGrafter"/>
</dbReference>
<dbReference type="Gene3D" id="3.40.50.300">
    <property type="entry name" value="P-loop containing nucleotide triphosphate hydrolases"/>
    <property type="match status" value="1"/>
</dbReference>
<dbReference type="InterPro" id="IPR027417">
    <property type="entry name" value="P-loop_NTPase"/>
</dbReference>
<sequence>MIKTIRLGMQHIEAILPSDPTLKIIHLVRDPRAIINSRLGLRLKGEIIEYNNLCNPIMEDLEKSKEISKLFPGSILTVRYEDLAKAPIVAARQIYSFLELKMSSLIEQYIWNITHADLSEFNSFGTLRQDSTKTANAWRHKLDYQTILDIEKTCTGLLEVLGYRLFQSEDAVRNLNLSSTYRLIDPDLMKLSI</sequence>
<dbReference type="EMBL" id="CAJHNH020000613">
    <property type="protein sequence ID" value="CAG5118827.1"/>
    <property type="molecule type" value="Genomic_DNA"/>
</dbReference>
<name>A0A8S3YNQ2_9EUPU</name>
<accession>A0A8S3YNQ2</accession>
<dbReference type="AlphaFoldDB" id="A0A8S3YNQ2"/>
<dbReference type="InterPro" id="IPR051135">
    <property type="entry name" value="Gal/GlcNAc/GalNAc_ST"/>
</dbReference>
<dbReference type="SUPFAM" id="SSF52540">
    <property type="entry name" value="P-loop containing nucleoside triphosphate hydrolases"/>
    <property type="match status" value="1"/>
</dbReference>
<keyword evidence="2" id="KW-1185">Reference proteome</keyword>